<name>A0AAV9QNC3_9PEZI</name>
<proteinExistence type="predicted"/>
<dbReference type="GO" id="GO:0004664">
    <property type="term" value="F:prephenate dehydratase activity"/>
    <property type="evidence" value="ECO:0007669"/>
    <property type="project" value="UniProtKB-EC"/>
</dbReference>
<evidence type="ECO:0000256" key="6">
    <source>
        <dbReference type="ARBA" id="ARBA00023239"/>
    </source>
</evidence>
<dbReference type="InterPro" id="IPR002912">
    <property type="entry name" value="ACT_dom"/>
</dbReference>
<feature type="domain" description="ACT" evidence="8">
    <location>
        <begin position="283"/>
        <end position="381"/>
    </location>
</feature>
<dbReference type="EC" id="4.2.1.51" evidence="2"/>
<protein>
    <recommendedName>
        <fullName evidence="2">prephenate dehydratase</fullName>
        <ecNumber evidence="2">4.2.1.51</ecNumber>
    </recommendedName>
</protein>
<dbReference type="CDD" id="cd04905">
    <property type="entry name" value="ACT_CM-PDT"/>
    <property type="match status" value="1"/>
</dbReference>
<keyword evidence="6 9" id="KW-0456">Lyase</keyword>
<comment type="caution">
    <text evidence="9">The sequence shown here is derived from an EMBL/GenBank/DDBJ whole genome shotgun (WGS) entry which is preliminary data.</text>
</comment>
<feature type="domain" description="Prephenate dehydratase" evidence="7">
    <location>
        <begin position="11"/>
        <end position="244"/>
    </location>
</feature>
<dbReference type="CDD" id="cd13532">
    <property type="entry name" value="PBP2_PDT_like"/>
    <property type="match status" value="1"/>
</dbReference>
<evidence type="ECO:0000313" key="10">
    <source>
        <dbReference type="Proteomes" id="UP001345827"/>
    </source>
</evidence>
<evidence type="ECO:0000256" key="1">
    <source>
        <dbReference type="ARBA" id="ARBA00004741"/>
    </source>
</evidence>
<evidence type="ECO:0000256" key="4">
    <source>
        <dbReference type="ARBA" id="ARBA00023141"/>
    </source>
</evidence>
<dbReference type="PROSITE" id="PS51671">
    <property type="entry name" value="ACT"/>
    <property type="match status" value="1"/>
</dbReference>
<comment type="pathway">
    <text evidence="1">Amino-acid biosynthesis; L-phenylalanine biosynthesis; phenylpyruvate from prephenate: step 1/1.</text>
</comment>
<dbReference type="PANTHER" id="PTHR21022:SF19">
    <property type="entry name" value="PREPHENATE DEHYDRATASE-RELATED"/>
    <property type="match status" value="1"/>
</dbReference>
<dbReference type="Gene3D" id="3.40.190.10">
    <property type="entry name" value="Periplasmic binding protein-like II"/>
    <property type="match status" value="2"/>
</dbReference>
<keyword evidence="10" id="KW-1185">Reference proteome</keyword>
<sequence>MSYEDPPTTLNIAYLGPEASFSHQAAIEVFTTPSGTSSPVTLHPLPSFSSIFSAIQQCSPPNPGDADPPHTSYDYAVIPIENSTNGSVVQVLDLLAQCGLDPDALYPDLEVCAEYYLPVHHCLFVSPTPAPTSTSTTTSTTSATTLTNAKSSIRTLYTHPQVWGQCTRFLSTHFPPTHVERIDVGSTSAAAQLVARESGSEPTKSLTVAAIGSKLAGQKHNLVCLAENIEDEPGSNTTRFFVVRNSRTRKPNEDLLRDSFSFSQQQSQSATTPFKKAKYKSLITFTISHTKPGALADALAVFKTYSFNLTSIDTRPSRKRNWQYVFFVECEEAEAEADNMAGNGEAGGPEVGDNLKNMLTHLDKFTERLRYLGRFKDQLQR</sequence>
<keyword evidence="5" id="KW-0584">Phenylalanine biosynthesis</keyword>
<dbReference type="GO" id="GO:0005737">
    <property type="term" value="C:cytoplasm"/>
    <property type="evidence" value="ECO:0007669"/>
    <property type="project" value="TreeGrafter"/>
</dbReference>
<dbReference type="EMBL" id="JAXLQG010000001">
    <property type="protein sequence ID" value="KAK5545559.1"/>
    <property type="molecule type" value="Genomic_DNA"/>
</dbReference>
<dbReference type="AlphaFoldDB" id="A0AAV9QNC3"/>
<dbReference type="InterPro" id="IPR001086">
    <property type="entry name" value="Preph_deHydtase"/>
</dbReference>
<evidence type="ECO:0000256" key="5">
    <source>
        <dbReference type="ARBA" id="ARBA00023222"/>
    </source>
</evidence>
<accession>A0AAV9QNC3</accession>
<dbReference type="InterPro" id="IPR045865">
    <property type="entry name" value="ACT-like_dom_sf"/>
</dbReference>
<dbReference type="Gene3D" id="3.30.70.260">
    <property type="match status" value="1"/>
</dbReference>
<dbReference type="SUPFAM" id="SSF55021">
    <property type="entry name" value="ACT-like"/>
    <property type="match status" value="1"/>
</dbReference>
<dbReference type="Pfam" id="PF00800">
    <property type="entry name" value="PDT"/>
    <property type="match status" value="1"/>
</dbReference>
<dbReference type="InterPro" id="IPR008242">
    <property type="entry name" value="Chor_mutase/pphenate_deHydtase"/>
</dbReference>
<dbReference type="GO" id="GO:0009094">
    <property type="term" value="P:L-phenylalanine biosynthetic process"/>
    <property type="evidence" value="ECO:0007669"/>
    <property type="project" value="UniProtKB-KW"/>
</dbReference>
<dbReference type="SUPFAM" id="SSF53850">
    <property type="entry name" value="Periplasmic binding protein-like II"/>
    <property type="match status" value="1"/>
</dbReference>
<evidence type="ECO:0000256" key="3">
    <source>
        <dbReference type="ARBA" id="ARBA00022605"/>
    </source>
</evidence>
<organism evidence="9 10">
    <name type="scientific">Vermiconidia calcicola</name>
    <dbReference type="NCBI Taxonomy" id="1690605"/>
    <lineage>
        <taxon>Eukaryota</taxon>
        <taxon>Fungi</taxon>
        <taxon>Dikarya</taxon>
        <taxon>Ascomycota</taxon>
        <taxon>Pezizomycotina</taxon>
        <taxon>Dothideomycetes</taxon>
        <taxon>Dothideomycetidae</taxon>
        <taxon>Mycosphaerellales</taxon>
        <taxon>Extremaceae</taxon>
        <taxon>Vermiconidia</taxon>
    </lineage>
</organism>
<evidence type="ECO:0000259" key="8">
    <source>
        <dbReference type="PROSITE" id="PS51671"/>
    </source>
</evidence>
<dbReference type="PANTHER" id="PTHR21022">
    <property type="entry name" value="PREPHENATE DEHYDRATASE P PROTEIN"/>
    <property type="match status" value="1"/>
</dbReference>
<gene>
    <name evidence="9" type="primary">PHA2</name>
    <name evidence="9" type="ORF">LTR25_000566</name>
</gene>
<dbReference type="PROSITE" id="PS51171">
    <property type="entry name" value="PREPHENATE_DEHYDR_3"/>
    <property type="match status" value="1"/>
</dbReference>
<evidence type="ECO:0000256" key="2">
    <source>
        <dbReference type="ARBA" id="ARBA00013147"/>
    </source>
</evidence>
<reference evidence="9 10" key="1">
    <citation type="submission" date="2023-06" db="EMBL/GenBank/DDBJ databases">
        <title>Black Yeasts Isolated from many extreme environments.</title>
        <authorList>
            <person name="Coleine C."/>
            <person name="Stajich J.E."/>
            <person name="Selbmann L."/>
        </authorList>
    </citation>
    <scope>NUCLEOTIDE SEQUENCE [LARGE SCALE GENOMIC DNA]</scope>
    <source>
        <strain evidence="9 10">CCFEE 5887</strain>
    </source>
</reference>
<keyword evidence="4" id="KW-0057">Aromatic amino acid biosynthesis</keyword>
<evidence type="ECO:0000313" key="9">
    <source>
        <dbReference type="EMBL" id="KAK5545559.1"/>
    </source>
</evidence>
<dbReference type="PIRSF" id="PIRSF001500">
    <property type="entry name" value="Chor_mut_pdt_Ppr"/>
    <property type="match status" value="1"/>
</dbReference>
<dbReference type="Proteomes" id="UP001345827">
    <property type="component" value="Unassembled WGS sequence"/>
</dbReference>
<evidence type="ECO:0000259" key="7">
    <source>
        <dbReference type="PROSITE" id="PS51171"/>
    </source>
</evidence>
<keyword evidence="3" id="KW-0028">Amino-acid biosynthesis</keyword>